<accession>A0A0D7K5D2</accession>
<dbReference type="GO" id="GO:0007165">
    <property type="term" value="P:signal transduction"/>
    <property type="evidence" value="ECO:0007669"/>
    <property type="project" value="UniProtKB-KW"/>
</dbReference>
<dbReference type="Pfam" id="PF00015">
    <property type="entry name" value="MCPsignal"/>
    <property type="match status" value="1"/>
</dbReference>
<proteinExistence type="inferred from homology"/>
<comment type="caution">
    <text evidence="5">The sequence shown here is derived from an EMBL/GenBank/DDBJ whole genome shotgun (WGS) entry which is preliminary data.</text>
</comment>
<name>A0A0D7K5D2_9BURK</name>
<evidence type="ECO:0000256" key="3">
    <source>
        <dbReference type="PROSITE-ProRule" id="PRU00284"/>
    </source>
</evidence>
<dbReference type="InterPro" id="IPR051310">
    <property type="entry name" value="MCP_chemotaxis"/>
</dbReference>
<evidence type="ECO:0000256" key="2">
    <source>
        <dbReference type="ARBA" id="ARBA00029447"/>
    </source>
</evidence>
<keyword evidence="6" id="KW-1185">Reference proteome</keyword>
<dbReference type="PATRIC" id="fig|80878.5.peg.3086"/>
<dbReference type="STRING" id="80878.RP29_15885"/>
<dbReference type="SUPFAM" id="SSF58104">
    <property type="entry name" value="Methyl-accepting chemotaxis protein (MCP) signaling domain"/>
    <property type="match status" value="1"/>
</dbReference>
<sequence length="118" mass="11970">MPNTLARNATVEAARAGEQGGGFAVVAGEVRSLAGRAGATTSEAVDSVAQILSGLSLASLGQSDDIARASRAVTALDEVTRQNAAWAEKGTAAAQSLQDQAMRLNMAMGGLPLGDWGW</sequence>
<dbReference type="GO" id="GO:0005886">
    <property type="term" value="C:plasma membrane"/>
    <property type="evidence" value="ECO:0007669"/>
    <property type="project" value="TreeGrafter"/>
</dbReference>
<dbReference type="RefSeq" id="WP_044400711.1">
    <property type="nucleotide sequence ID" value="NZ_JXYQ01000058.1"/>
</dbReference>
<comment type="similarity">
    <text evidence="2">Belongs to the methyl-accepting chemotaxis (MCP) protein family.</text>
</comment>
<dbReference type="PANTHER" id="PTHR43531">
    <property type="entry name" value="PROTEIN ICFG"/>
    <property type="match status" value="1"/>
</dbReference>
<gene>
    <name evidence="5" type="ORF">RP29_15885</name>
</gene>
<dbReference type="PANTHER" id="PTHR43531:SF14">
    <property type="entry name" value="METHYL-ACCEPTING CHEMOTAXIS PROTEIN I-RELATED"/>
    <property type="match status" value="1"/>
</dbReference>
<keyword evidence="1" id="KW-0488">Methylation</keyword>
<reference evidence="5 6" key="1">
    <citation type="submission" date="2014-12" db="EMBL/GenBank/DDBJ databases">
        <title>Isolation of bacteria from lake water.</title>
        <authorList>
            <person name="Sheng K.-Y."/>
            <person name="Chin P.-S."/>
            <person name="Chan K.-G."/>
            <person name="Tan G.S."/>
        </authorList>
    </citation>
    <scope>NUCLEOTIDE SEQUENCE [LARGE SCALE GENOMIC DNA]</scope>
    <source>
        <strain evidence="5 6">KY4</strain>
    </source>
</reference>
<dbReference type="EMBL" id="JXYQ01000058">
    <property type="protein sequence ID" value="KJA09556.1"/>
    <property type="molecule type" value="Genomic_DNA"/>
</dbReference>
<dbReference type="GO" id="GO:0004888">
    <property type="term" value="F:transmembrane signaling receptor activity"/>
    <property type="evidence" value="ECO:0007669"/>
    <property type="project" value="TreeGrafter"/>
</dbReference>
<evidence type="ECO:0000313" key="6">
    <source>
        <dbReference type="Proteomes" id="UP000032566"/>
    </source>
</evidence>
<dbReference type="AlphaFoldDB" id="A0A0D7K5D2"/>
<dbReference type="Gene3D" id="1.10.287.950">
    <property type="entry name" value="Methyl-accepting chemotaxis protein"/>
    <property type="match status" value="1"/>
</dbReference>
<evidence type="ECO:0000256" key="1">
    <source>
        <dbReference type="ARBA" id="ARBA00022481"/>
    </source>
</evidence>
<dbReference type="Proteomes" id="UP000032566">
    <property type="component" value="Unassembled WGS sequence"/>
</dbReference>
<feature type="domain" description="Methyl-accepting transducer" evidence="4">
    <location>
        <begin position="1"/>
        <end position="51"/>
    </location>
</feature>
<dbReference type="PROSITE" id="PS50111">
    <property type="entry name" value="CHEMOTAXIS_TRANSDUC_2"/>
    <property type="match status" value="1"/>
</dbReference>
<organism evidence="5 6">
    <name type="scientific">Acidovorax temperans</name>
    <dbReference type="NCBI Taxonomy" id="80878"/>
    <lineage>
        <taxon>Bacteria</taxon>
        <taxon>Pseudomonadati</taxon>
        <taxon>Pseudomonadota</taxon>
        <taxon>Betaproteobacteria</taxon>
        <taxon>Burkholderiales</taxon>
        <taxon>Comamonadaceae</taxon>
        <taxon>Acidovorax</taxon>
    </lineage>
</organism>
<evidence type="ECO:0000259" key="4">
    <source>
        <dbReference type="PROSITE" id="PS50111"/>
    </source>
</evidence>
<keyword evidence="3" id="KW-0807">Transducer</keyword>
<protein>
    <recommendedName>
        <fullName evidence="4">Methyl-accepting transducer domain-containing protein</fullName>
    </recommendedName>
</protein>
<dbReference type="GO" id="GO:0006935">
    <property type="term" value="P:chemotaxis"/>
    <property type="evidence" value="ECO:0007669"/>
    <property type="project" value="TreeGrafter"/>
</dbReference>
<dbReference type="InterPro" id="IPR004089">
    <property type="entry name" value="MCPsignal_dom"/>
</dbReference>
<dbReference type="OrthoDB" id="8774374at2"/>
<evidence type="ECO:0000313" key="5">
    <source>
        <dbReference type="EMBL" id="KJA09556.1"/>
    </source>
</evidence>